<feature type="compositionally biased region" description="Low complexity" evidence="1">
    <location>
        <begin position="535"/>
        <end position="548"/>
    </location>
</feature>
<feature type="region of interest" description="Disordered" evidence="1">
    <location>
        <begin position="29"/>
        <end position="233"/>
    </location>
</feature>
<evidence type="ECO:0000256" key="1">
    <source>
        <dbReference type="SAM" id="MobiDB-lite"/>
    </source>
</evidence>
<feature type="compositionally biased region" description="Polar residues" evidence="1">
    <location>
        <begin position="106"/>
        <end position="124"/>
    </location>
</feature>
<feature type="region of interest" description="Disordered" evidence="1">
    <location>
        <begin position="636"/>
        <end position="714"/>
    </location>
</feature>
<dbReference type="STRING" id="1081103.A0A0B2WMK7"/>
<organism evidence="2 3">
    <name type="scientific">Metarhizium album (strain ARSEF 1941)</name>
    <dbReference type="NCBI Taxonomy" id="1081103"/>
    <lineage>
        <taxon>Eukaryota</taxon>
        <taxon>Fungi</taxon>
        <taxon>Dikarya</taxon>
        <taxon>Ascomycota</taxon>
        <taxon>Pezizomycotina</taxon>
        <taxon>Sordariomycetes</taxon>
        <taxon>Hypocreomycetidae</taxon>
        <taxon>Hypocreales</taxon>
        <taxon>Clavicipitaceae</taxon>
        <taxon>Metarhizium</taxon>
    </lineage>
</organism>
<feature type="compositionally biased region" description="Basic and acidic residues" evidence="1">
    <location>
        <begin position="578"/>
        <end position="594"/>
    </location>
</feature>
<feature type="compositionally biased region" description="Basic and acidic residues" evidence="1">
    <location>
        <begin position="202"/>
        <end position="213"/>
    </location>
</feature>
<comment type="caution">
    <text evidence="2">The sequence shown here is derived from an EMBL/GenBank/DDBJ whole genome shotgun (WGS) entry which is preliminary data.</text>
</comment>
<dbReference type="AlphaFoldDB" id="A0A0B2WMK7"/>
<feature type="compositionally biased region" description="Basic and acidic residues" evidence="1">
    <location>
        <begin position="155"/>
        <end position="175"/>
    </location>
</feature>
<feature type="compositionally biased region" description="Polar residues" evidence="1">
    <location>
        <begin position="644"/>
        <end position="654"/>
    </location>
</feature>
<feature type="compositionally biased region" description="Basic and acidic residues" evidence="1">
    <location>
        <begin position="662"/>
        <end position="673"/>
    </location>
</feature>
<feature type="compositionally biased region" description="Low complexity" evidence="1">
    <location>
        <begin position="407"/>
        <end position="416"/>
    </location>
</feature>
<feature type="region of interest" description="Disordered" evidence="1">
    <location>
        <begin position="452"/>
        <end position="610"/>
    </location>
</feature>
<reference evidence="2 3" key="1">
    <citation type="journal article" date="2014" name="Proc. Natl. Acad. Sci. U.S.A.">
        <title>Trajectory and genomic determinants of fungal-pathogen speciation and host adaptation.</title>
        <authorList>
            <person name="Hu X."/>
            <person name="Xiao G."/>
            <person name="Zheng P."/>
            <person name="Shang Y."/>
            <person name="Su Y."/>
            <person name="Zhang X."/>
            <person name="Liu X."/>
            <person name="Zhan S."/>
            <person name="St Leger R.J."/>
            <person name="Wang C."/>
        </authorList>
    </citation>
    <scope>NUCLEOTIDE SEQUENCE [LARGE SCALE GENOMIC DNA]</scope>
    <source>
        <strain evidence="2 3">ARSEF 1941</strain>
    </source>
</reference>
<proteinExistence type="predicted"/>
<dbReference type="GeneID" id="63741932"/>
<protein>
    <submittedName>
        <fullName evidence="2">Uncharacterized protein</fullName>
    </submittedName>
</protein>
<sequence>MADPNNRSSRSNSLQCMLELEKRYNFDRLHSSSAPSNPTSHPWSAKFTKPSSTTRPGILARRTEASAQKIRRKSNAPLRDLSLPPQPPPLVINTGSPMTMRRSDLFMSQSQEYSPTEQDSTIVSTPRDKYRKVVSFEFPPTESAPAPCHSPSWEAYEKRKTEKRTERKERDESRNGRAKKLVKPPPASSPNSMQHTSAPEVDASRGRQRDRQDSSTAVNNASNPPRKARSRSGSFVSLLRAPFEFRRSSVDHGTNSSFIGGIKLEMQQNAAAQQALDDQAVEHDESNIHPALRKGKGRQSDRWSAPLRSPPPPPRASAYGENHRRYPPITRSKYHHKTMSLVSPTAPAVPDLNTIDKWRAKVGLKPGSRPGSRMSLDADATLEGTGAAVGDFKLKISEPTDIRLSDSAMSASASPAKPTDVVFPASPPGEAILGNKPRLDYSNNVSISSCSTGDTFDTAPSSPPPEPPRRSSKRNSALIMDGSVPPLPSPKHSLQDTTPPQRSFPLCEGLHRKETAKDRPVGAPVRTSQPATYMSSPASHLPGSSSEDSGSEDFLSTSIVSTPATSRPQSERGIPLDAAKDGHLEPERDKDKPLLEVQNTTYPPPHDMEDTETEIDCIQAVAEKVLHAYTKIPVQAPGLRRRSNSQSTLTKDTSNPPPLEHSPLELRQKRDKPGPPSSASAASFATYLEEARQPPPTAPPQRAHKRRLGPPASFALPDCDSDAAATANTQSSVPDIVGRSLRHKSTPLLSMSDREPVAKVFVECCNCKYYHDMPSNLYEAMANPESVLSHVDKLGYAGALATAVKCSWCRHEMSTRCCAGLAATVYIKERLH</sequence>
<evidence type="ECO:0000313" key="2">
    <source>
        <dbReference type="EMBL" id="KHN94722.1"/>
    </source>
</evidence>
<dbReference type="OrthoDB" id="5386674at2759"/>
<dbReference type="EMBL" id="AZHE01000031">
    <property type="protein sequence ID" value="KHN94722.1"/>
    <property type="molecule type" value="Genomic_DNA"/>
</dbReference>
<keyword evidence="3" id="KW-1185">Reference proteome</keyword>
<feature type="compositionally biased region" description="Polar residues" evidence="1">
    <location>
        <begin position="554"/>
        <end position="568"/>
    </location>
</feature>
<name>A0A0B2WMK7_METAS</name>
<feature type="compositionally biased region" description="Basic and acidic residues" evidence="1">
    <location>
        <begin position="509"/>
        <end position="520"/>
    </location>
</feature>
<feature type="region of interest" description="Disordered" evidence="1">
    <location>
        <begin position="407"/>
        <end position="429"/>
    </location>
</feature>
<feature type="region of interest" description="Disordered" evidence="1">
    <location>
        <begin position="287"/>
        <end position="325"/>
    </location>
</feature>
<dbReference type="RefSeq" id="XP_040675788.1">
    <property type="nucleotide sequence ID" value="XM_040826275.1"/>
</dbReference>
<dbReference type="Proteomes" id="UP000030816">
    <property type="component" value="Unassembled WGS sequence"/>
</dbReference>
<evidence type="ECO:0000313" key="3">
    <source>
        <dbReference type="Proteomes" id="UP000030816"/>
    </source>
</evidence>
<dbReference type="HOGENOM" id="CLU_014303_0_0_1"/>
<feature type="compositionally biased region" description="Polar residues" evidence="1">
    <location>
        <begin position="31"/>
        <end position="42"/>
    </location>
</feature>
<accession>A0A0B2WMK7</accession>
<gene>
    <name evidence="2" type="ORF">MAM_07477</name>
</gene>